<keyword evidence="3" id="KW-1185">Reference proteome</keyword>
<accession>A0ABS6G118</accession>
<dbReference type="Proteomes" id="UP000779508">
    <property type="component" value="Unassembled WGS sequence"/>
</dbReference>
<name>A0ABS6G118_9FIRM</name>
<gene>
    <name evidence="2" type="ORF">KQI88_01190</name>
</gene>
<reference evidence="2 3" key="1">
    <citation type="submission" date="2021-06" db="EMBL/GenBank/DDBJ databases">
        <authorList>
            <person name="Sun Q."/>
            <person name="Li D."/>
        </authorList>
    </citation>
    <scope>NUCLEOTIDE SEQUENCE [LARGE SCALE GENOMIC DNA]</scope>
    <source>
        <strain evidence="2 3">MSJ-5</strain>
    </source>
</reference>
<comment type="caution">
    <text evidence="2">The sequence shown here is derived from an EMBL/GenBank/DDBJ whole genome shotgun (WGS) entry which is preliminary data.</text>
</comment>
<dbReference type="SMART" id="SM00909">
    <property type="entry name" value="Germane"/>
    <property type="match status" value="2"/>
</dbReference>
<dbReference type="InterPro" id="IPR019606">
    <property type="entry name" value="GerMN"/>
</dbReference>
<protein>
    <submittedName>
        <fullName evidence="2">GerMN domain-containing protein</fullName>
    </submittedName>
</protein>
<evidence type="ECO:0000313" key="2">
    <source>
        <dbReference type="EMBL" id="MBU5675031.1"/>
    </source>
</evidence>
<proteinExistence type="predicted"/>
<organism evidence="2 3">
    <name type="scientific">Alkaliphilus flagellatus</name>
    <dbReference type="NCBI Taxonomy" id="2841507"/>
    <lineage>
        <taxon>Bacteria</taxon>
        <taxon>Bacillati</taxon>
        <taxon>Bacillota</taxon>
        <taxon>Clostridia</taxon>
        <taxon>Peptostreptococcales</taxon>
        <taxon>Natronincolaceae</taxon>
        <taxon>Alkaliphilus</taxon>
    </lineage>
</organism>
<dbReference type="EMBL" id="JAHLQK010000001">
    <property type="protein sequence ID" value="MBU5675031.1"/>
    <property type="molecule type" value="Genomic_DNA"/>
</dbReference>
<feature type="domain" description="GerMN" evidence="1">
    <location>
        <begin position="344"/>
        <end position="438"/>
    </location>
</feature>
<dbReference type="Pfam" id="PF10646">
    <property type="entry name" value="Germane"/>
    <property type="match status" value="2"/>
</dbReference>
<feature type="domain" description="GerMN" evidence="1">
    <location>
        <begin position="210"/>
        <end position="297"/>
    </location>
</feature>
<dbReference type="RefSeq" id="WP_216414537.1">
    <property type="nucleotide sequence ID" value="NZ_JAHLQK010000001.1"/>
</dbReference>
<evidence type="ECO:0000313" key="3">
    <source>
        <dbReference type="Proteomes" id="UP000779508"/>
    </source>
</evidence>
<evidence type="ECO:0000259" key="1">
    <source>
        <dbReference type="SMART" id="SM00909"/>
    </source>
</evidence>
<sequence>MLRTIRNIFVLLLIGITASGMPIYASSINFSSIIPTIVSKNDAIIVTTEEKVISSNHVQVKYGFSADSDKSYTGLLFNENNPFTVELTSNGDTIQDLSLDDLVTLGNYKSLELYSSTPVYIIFDFDQEKLNLPDGSYKLKIKPNIDNVNVATEEAEFDIHFNTEGNYIPALPAITSVKHGETALTLYFPDNEANYLVPITRFVPYTSSPLTTTLRNLEKGPNSNLGLPLGTPIPVGGKAGKSGDTAYVNLPADLGSFNQGSSASTNAVNSLVNSLTSINGISKVQFQFNGKIIKDAFHGMTMDVPYHKPDNTMIYTAYLSDTNRFLLSPIPFSMFGNQYDDNNINTIFDTMKFKGIPEIYNSKRHPIVPNDVELLDYNIANRVLTLTFNEEFLKVYENNDHRRQMMVDGIIFTFKSLNDVDFVNIKVKVDSKDTNEQGIINYDFAPPVYINPED</sequence>